<keyword evidence="2" id="KW-0812">Transmembrane</keyword>
<comment type="caution">
    <text evidence="3">The sequence shown here is derived from an EMBL/GenBank/DDBJ whole genome shotgun (WGS) entry which is preliminary data.</text>
</comment>
<gene>
    <name evidence="3" type="ORF">I4J89_13880</name>
</gene>
<keyword evidence="2" id="KW-0472">Membrane</keyword>
<keyword evidence="4" id="KW-1185">Reference proteome</keyword>
<dbReference type="RefSeq" id="WP_196414313.1">
    <property type="nucleotide sequence ID" value="NZ_JADQTO010000005.1"/>
</dbReference>
<proteinExistence type="predicted"/>
<dbReference type="AlphaFoldDB" id="A0A931C377"/>
<evidence type="ECO:0000313" key="3">
    <source>
        <dbReference type="EMBL" id="MBG0562550.1"/>
    </source>
</evidence>
<evidence type="ECO:0000256" key="1">
    <source>
        <dbReference type="SAM" id="MobiDB-lite"/>
    </source>
</evidence>
<dbReference type="Proteomes" id="UP000598146">
    <property type="component" value="Unassembled WGS sequence"/>
</dbReference>
<feature type="region of interest" description="Disordered" evidence="1">
    <location>
        <begin position="113"/>
        <end position="154"/>
    </location>
</feature>
<accession>A0A931C377</accession>
<feature type="transmembrane region" description="Helical" evidence="2">
    <location>
        <begin position="15"/>
        <end position="36"/>
    </location>
</feature>
<sequence length="154" mass="15659">MTRLTSAGSTVSTPAVVAVPVAAICALALAFALQLVDPDPMYWNWTAGAVGNGAGTAVFGVTEPMIVPPPPLGPKLLLSDIGKAAAEAGVPAAASTVAVTAIEASTVFTHGDMTTQSSCGSLRRQGATRQRNVQVGPELRRTSNRSFSRGLGAR</sequence>
<protein>
    <submittedName>
        <fullName evidence="3">Uncharacterized protein</fullName>
    </submittedName>
</protein>
<dbReference type="EMBL" id="JADQTO010000005">
    <property type="protein sequence ID" value="MBG0562550.1"/>
    <property type="molecule type" value="Genomic_DNA"/>
</dbReference>
<organism evidence="3 4">
    <name type="scientific">Actinoplanes aureus</name>
    <dbReference type="NCBI Taxonomy" id="2792083"/>
    <lineage>
        <taxon>Bacteria</taxon>
        <taxon>Bacillati</taxon>
        <taxon>Actinomycetota</taxon>
        <taxon>Actinomycetes</taxon>
        <taxon>Micromonosporales</taxon>
        <taxon>Micromonosporaceae</taxon>
        <taxon>Actinoplanes</taxon>
    </lineage>
</organism>
<reference evidence="3" key="1">
    <citation type="submission" date="2020-11" db="EMBL/GenBank/DDBJ databases">
        <title>Isolation and identification of active actinomycetes.</title>
        <authorList>
            <person name="Sun X."/>
        </authorList>
    </citation>
    <scope>NUCLEOTIDE SEQUENCE</scope>
    <source>
        <strain evidence="3">NEAU-A11</strain>
    </source>
</reference>
<evidence type="ECO:0000313" key="4">
    <source>
        <dbReference type="Proteomes" id="UP000598146"/>
    </source>
</evidence>
<name>A0A931C377_9ACTN</name>
<keyword evidence="2" id="KW-1133">Transmembrane helix</keyword>
<evidence type="ECO:0000256" key="2">
    <source>
        <dbReference type="SAM" id="Phobius"/>
    </source>
</evidence>